<dbReference type="Gene3D" id="3.30.1050.10">
    <property type="entry name" value="SCP2 sterol-binding domain"/>
    <property type="match status" value="1"/>
</dbReference>
<evidence type="ECO:0000259" key="2">
    <source>
        <dbReference type="Pfam" id="PF02036"/>
    </source>
</evidence>
<name>E6ZTC2_SPORE</name>
<dbReference type="eggNOG" id="ENOG502SD26">
    <property type="taxonomic scope" value="Eukaryota"/>
</dbReference>
<dbReference type="Pfam" id="PF02036">
    <property type="entry name" value="SCP2"/>
    <property type="match status" value="1"/>
</dbReference>
<sequence length="221" mass="24155">MSKPEERMKAEAIQALDTQKDLNCPGFESSRVFALSAQLLANPPAGFPSRKRLVRSLQSIYLFVIQPSTAIDPSNPRTKPVTGKVPTSGGALRPAMWYVDMKNNGRIGRGQPPKTVLGRKRKADVVIECRDRDFVDLATGKVQAQKLYNQGRIKIKGDLDRALRVATFISHERSKIYGTASPAASTEAKVAAAEHEREGNDARDSDYGTGAPAPLPDRARL</sequence>
<organism evidence="3 4">
    <name type="scientific">Sporisorium reilianum (strain SRZ2)</name>
    <name type="common">Maize head smut fungus</name>
    <dbReference type="NCBI Taxonomy" id="999809"/>
    <lineage>
        <taxon>Eukaryota</taxon>
        <taxon>Fungi</taxon>
        <taxon>Dikarya</taxon>
        <taxon>Basidiomycota</taxon>
        <taxon>Ustilaginomycotina</taxon>
        <taxon>Ustilaginomycetes</taxon>
        <taxon>Ustilaginales</taxon>
        <taxon>Ustilaginaceae</taxon>
        <taxon>Sporisorium</taxon>
    </lineage>
</organism>
<keyword evidence="4" id="KW-1185">Reference proteome</keyword>
<feature type="region of interest" description="Disordered" evidence="1">
    <location>
        <begin position="179"/>
        <end position="221"/>
    </location>
</feature>
<dbReference type="Proteomes" id="UP000008867">
    <property type="component" value="Chromosome 2"/>
</dbReference>
<reference evidence="3 4" key="1">
    <citation type="journal article" date="2010" name="Science">
        <title>Pathogenicity determinants in smut fungi revealed by genome comparison.</title>
        <authorList>
            <person name="Schirawski J."/>
            <person name="Mannhaupt G."/>
            <person name="Muench K."/>
            <person name="Brefort T."/>
            <person name="Schipper K."/>
            <person name="Doehlemann G."/>
            <person name="Di Stasio M."/>
            <person name="Roessel N."/>
            <person name="Mendoza-Mendoza A."/>
            <person name="Pester D."/>
            <person name="Mueller O."/>
            <person name="Winterberg B."/>
            <person name="Meyer E."/>
            <person name="Ghareeb H."/>
            <person name="Wollenberg T."/>
            <person name="Muensterkoetter M."/>
            <person name="Wong P."/>
            <person name="Walter M."/>
            <person name="Stukenbrock E."/>
            <person name="Gueldener U."/>
            <person name="Kahmann R."/>
        </authorList>
    </citation>
    <scope>NUCLEOTIDE SEQUENCE [LARGE SCALE GENOMIC DNA]</scope>
    <source>
        <strain evidence="4">SRZ2</strain>
    </source>
</reference>
<dbReference type="PANTHER" id="PTHR10094:SF25">
    <property type="entry name" value="SCP2 STEROL-BINDING DOMAIN-CONTAINING PROTEIN 1"/>
    <property type="match status" value="1"/>
</dbReference>
<feature type="domain" description="SCP2" evidence="2">
    <location>
        <begin position="96"/>
        <end position="168"/>
    </location>
</feature>
<dbReference type="FunFam" id="3.30.1050.10:FF:000017">
    <property type="entry name" value="Potential peroxisomal lipid carrier"/>
    <property type="match status" value="1"/>
</dbReference>
<dbReference type="VEuPathDB" id="FungiDB:sr12375"/>
<accession>E6ZTC2</accession>
<dbReference type="GO" id="GO:0005829">
    <property type="term" value="C:cytosol"/>
    <property type="evidence" value="ECO:0007669"/>
    <property type="project" value="TreeGrafter"/>
</dbReference>
<dbReference type="AlphaFoldDB" id="E6ZTC2"/>
<feature type="compositionally biased region" description="Low complexity" evidence="1">
    <location>
        <begin position="180"/>
        <end position="191"/>
    </location>
</feature>
<dbReference type="EMBL" id="FQ311441">
    <property type="protein sequence ID" value="CBQ70479.1"/>
    <property type="molecule type" value="Genomic_DNA"/>
</dbReference>
<protein>
    <recommendedName>
        <fullName evidence="2">SCP2 domain-containing protein</fullName>
    </recommendedName>
</protein>
<gene>
    <name evidence="3" type="ORF">sr12375</name>
</gene>
<proteinExistence type="predicted"/>
<dbReference type="PANTHER" id="PTHR10094">
    <property type="entry name" value="STEROL CARRIER PROTEIN 2 SCP-2 FAMILY PROTEIN"/>
    <property type="match status" value="1"/>
</dbReference>
<dbReference type="HOGENOM" id="CLU_1256531_0_0_1"/>
<evidence type="ECO:0000256" key="1">
    <source>
        <dbReference type="SAM" id="MobiDB-lite"/>
    </source>
</evidence>
<feature type="compositionally biased region" description="Basic and acidic residues" evidence="1">
    <location>
        <begin position="192"/>
        <end position="206"/>
    </location>
</feature>
<dbReference type="OrthoDB" id="10265837at2759"/>
<dbReference type="InterPro" id="IPR003033">
    <property type="entry name" value="SCP2_sterol-bd_dom"/>
</dbReference>
<dbReference type="SUPFAM" id="SSF55718">
    <property type="entry name" value="SCP-like"/>
    <property type="match status" value="1"/>
</dbReference>
<evidence type="ECO:0000313" key="4">
    <source>
        <dbReference type="Proteomes" id="UP000008867"/>
    </source>
</evidence>
<dbReference type="InterPro" id="IPR036527">
    <property type="entry name" value="SCP2_sterol-bd_dom_sf"/>
</dbReference>
<evidence type="ECO:0000313" key="3">
    <source>
        <dbReference type="EMBL" id="CBQ70479.1"/>
    </source>
</evidence>